<feature type="region of interest" description="Disordered" evidence="1">
    <location>
        <begin position="434"/>
        <end position="455"/>
    </location>
</feature>
<evidence type="ECO:0000313" key="4">
    <source>
        <dbReference type="Proteomes" id="UP000618051"/>
    </source>
</evidence>
<protein>
    <submittedName>
        <fullName evidence="2">Protein RD3-like</fullName>
    </submittedName>
</protein>
<accession>A0A835NYP5</accession>
<dbReference type="Proteomes" id="UP000618051">
    <property type="component" value="Unassembled WGS sequence"/>
</dbReference>
<evidence type="ECO:0000313" key="3">
    <source>
        <dbReference type="EMBL" id="KAI1237564.1"/>
    </source>
</evidence>
<dbReference type="EMBL" id="JADDUC010000017">
    <property type="protein sequence ID" value="KAG0126714.1"/>
    <property type="molecule type" value="Genomic_DNA"/>
</dbReference>
<gene>
    <name evidence="3" type="ORF">IHE44_0013644</name>
    <name evidence="2" type="ORF">IHE44_003558</name>
</gene>
<dbReference type="PANTHER" id="PTHR28489">
    <property type="entry name" value="RENTINAL DEGENERATION 3-LIKE"/>
    <property type="match status" value="1"/>
</dbReference>
<dbReference type="Pfam" id="PF14473">
    <property type="entry name" value="RD3"/>
    <property type="match status" value="1"/>
</dbReference>
<dbReference type="OrthoDB" id="9944259at2759"/>
<reference evidence="3" key="3">
    <citation type="submission" date="2022-01" db="EMBL/GenBank/DDBJ databases">
        <authorList>
            <person name="Rubenstein D.R."/>
        </authorList>
    </citation>
    <scope>NUCLEOTIDE SEQUENCE</scope>
    <source>
        <strain evidence="3">SS15</strain>
        <tissue evidence="3">Liver</tissue>
    </source>
</reference>
<comment type="caution">
    <text evidence="2">The sequence shown here is derived from an EMBL/GenBank/DDBJ whole genome shotgun (WGS) entry which is preliminary data.</text>
</comment>
<name>A0A835NYP5_9PASS</name>
<evidence type="ECO:0000256" key="1">
    <source>
        <dbReference type="SAM" id="MobiDB-lite"/>
    </source>
</evidence>
<organism evidence="2">
    <name type="scientific">Lamprotornis superbus</name>
    <dbReference type="NCBI Taxonomy" id="245042"/>
    <lineage>
        <taxon>Eukaryota</taxon>
        <taxon>Metazoa</taxon>
        <taxon>Chordata</taxon>
        <taxon>Craniata</taxon>
        <taxon>Vertebrata</taxon>
        <taxon>Euteleostomi</taxon>
        <taxon>Archelosauria</taxon>
        <taxon>Archosauria</taxon>
        <taxon>Dinosauria</taxon>
        <taxon>Saurischia</taxon>
        <taxon>Theropoda</taxon>
        <taxon>Coelurosauria</taxon>
        <taxon>Aves</taxon>
        <taxon>Neognathae</taxon>
        <taxon>Neoaves</taxon>
        <taxon>Telluraves</taxon>
        <taxon>Australaves</taxon>
        <taxon>Passeriformes</taxon>
        <taxon>Sturnidae</taxon>
        <taxon>Lamprotornis</taxon>
    </lineage>
</organism>
<dbReference type="PANTHER" id="PTHR28489:SF3">
    <property type="entry name" value="PROTEIN RD3-LIKE"/>
    <property type="match status" value="1"/>
</dbReference>
<proteinExistence type="predicted"/>
<dbReference type="EMBL" id="JADDUC020000007">
    <property type="protein sequence ID" value="KAI1237564.1"/>
    <property type="molecule type" value="Genomic_DNA"/>
</dbReference>
<dbReference type="InterPro" id="IPR028092">
    <property type="entry name" value="RD3"/>
</dbReference>
<keyword evidence="4" id="KW-1185">Reference proteome</keyword>
<reference evidence="2" key="1">
    <citation type="submission" date="2020-10" db="EMBL/GenBank/DDBJ databases">
        <title>Feather gene expression reveals the developmental basis of iridescence in African starlings.</title>
        <authorList>
            <person name="Rubenstein D.R."/>
        </authorList>
    </citation>
    <scope>NUCLEOTIDE SEQUENCE</scope>
    <source>
        <strain evidence="2">SS15</strain>
        <tissue evidence="2">Liver</tissue>
    </source>
</reference>
<reference evidence="3 4" key="2">
    <citation type="journal article" date="2021" name="J. Hered.">
        <title>Feather Gene Expression Elucidates the Developmental Basis of Plumage Iridescence in African Starlings.</title>
        <authorList>
            <person name="Rubenstein D.R."/>
            <person name="Corvelo A."/>
            <person name="MacManes M.D."/>
            <person name="Maia R."/>
            <person name="Narzisi G."/>
            <person name="Rousaki A."/>
            <person name="Vandenabeele P."/>
            <person name="Shawkey M.D."/>
            <person name="Solomon J."/>
        </authorList>
    </citation>
    <scope>NUCLEOTIDE SEQUENCE [LARGE SCALE GENOMIC DNA]</scope>
    <source>
        <strain evidence="3">SS15</strain>
    </source>
</reference>
<sequence length="455" mass="52476">HPIHEKEYRWHLLESFCRHSQFVQVSNGWIPALQSVSMTFLMYLTAVHEAMDSPYMLNELRPPLKNSVSCSRTVETSARKERSKPEENLFHLCLLQELPPLMDKARFKILPVPLAPEGLLCSLSVTLLNEHIPNAQQALVAPVTEHIHVQDPVHKGINLHEQRWISNPLATVDSSVLGTNMLALEEYHYSLMKLQSCFKDVTTEIMLKRMVTQPQTKKLSSTPTNDPVSGQSLKMPLFGWMKWSKTDSYKSTRCPGSEVVTKTLLRELKWHLKERERLVQEIENEQKVQKTGMDYNWLKNYQNPQATIPATEQRQLEVLCSQIQPCQTGTVLSRFREVLAENDVLPWEIVYIFKQVLKDFLTTIERENQAEQLVDAWNTNCSEHFSPRGDSSNKSDKDEIPTVSSYVDKNTQSMFPTFSHRIWNLPYYYPSKTANPTCNTSSDDGDNRPKQQTKK</sequence>
<feature type="non-terminal residue" evidence="2">
    <location>
        <position position="1"/>
    </location>
</feature>
<evidence type="ECO:0000313" key="2">
    <source>
        <dbReference type="EMBL" id="KAG0126714.1"/>
    </source>
</evidence>
<dbReference type="AlphaFoldDB" id="A0A835NYP5"/>